<protein>
    <submittedName>
        <fullName evidence="1">Uncharacterized protein</fullName>
    </submittedName>
</protein>
<reference evidence="1 2" key="1">
    <citation type="submission" date="2019-10" db="EMBL/GenBank/DDBJ databases">
        <authorList>
            <person name="Palmer J.M."/>
        </authorList>
    </citation>
    <scope>NUCLEOTIDE SEQUENCE [LARGE SCALE GENOMIC DNA]</scope>
    <source>
        <strain evidence="1 2">TWF506</strain>
    </source>
</reference>
<accession>A0AAN8NG12</accession>
<evidence type="ECO:0000313" key="2">
    <source>
        <dbReference type="Proteomes" id="UP001307849"/>
    </source>
</evidence>
<organism evidence="1 2">
    <name type="scientific">Arthrobotrys conoides</name>
    <dbReference type="NCBI Taxonomy" id="74498"/>
    <lineage>
        <taxon>Eukaryota</taxon>
        <taxon>Fungi</taxon>
        <taxon>Dikarya</taxon>
        <taxon>Ascomycota</taxon>
        <taxon>Pezizomycotina</taxon>
        <taxon>Orbiliomycetes</taxon>
        <taxon>Orbiliales</taxon>
        <taxon>Orbiliaceae</taxon>
        <taxon>Arthrobotrys</taxon>
    </lineage>
</organism>
<dbReference type="EMBL" id="JAVHJM010000007">
    <property type="protein sequence ID" value="KAK6510675.1"/>
    <property type="molecule type" value="Genomic_DNA"/>
</dbReference>
<comment type="caution">
    <text evidence="1">The sequence shown here is derived from an EMBL/GenBank/DDBJ whole genome shotgun (WGS) entry which is preliminary data.</text>
</comment>
<gene>
    <name evidence="1" type="ORF">TWF506_009777</name>
</gene>
<evidence type="ECO:0000313" key="1">
    <source>
        <dbReference type="EMBL" id="KAK6510675.1"/>
    </source>
</evidence>
<proteinExistence type="predicted"/>
<keyword evidence="2" id="KW-1185">Reference proteome</keyword>
<dbReference type="Proteomes" id="UP001307849">
    <property type="component" value="Unassembled WGS sequence"/>
</dbReference>
<name>A0AAN8NG12_9PEZI</name>
<sequence length="93" mass="11368">MLLIDPADHLPSNLYSLRLLHLNFLQRTQEDCNTYAEKFRTYCNHTQRICRELTKLRSWNTYQEEKLLIARETELMHMYCQLSDEVIRIRKHI</sequence>
<dbReference type="AlphaFoldDB" id="A0AAN8NG12"/>